<evidence type="ECO:0000313" key="9">
    <source>
        <dbReference type="EMBL" id="BFP47499.1"/>
    </source>
</evidence>
<evidence type="ECO:0000256" key="1">
    <source>
        <dbReference type="ARBA" id="ARBA00004141"/>
    </source>
</evidence>
<dbReference type="EMBL" id="AP035881">
    <property type="protein sequence ID" value="BFP47499.1"/>
    <property type="molecule type" value="Genomic_DNA"/>
</dbReference>
<evidence type="ECO:0000259" key="8">
    <source>
        <dbReference type="Pfam" id="PF04138"/>
    </source>
</evidence>
<protein>
    <recommendedName>
        <fullName evidence="8">GtrA/DPMS transmembrane domain-containing protein</fullName>
    </recommendedName>
</protein>
<feature type="domain" description="GtrA/DPMS transmembrane" evidence="8">
    <location>
        <begin position="39"/>
        <end position="152"/>
    </location>
</feature>
<dbReference type="InterPro" id="IPR051401">
    <property type="entry name" value="GtrA_CellWall_Glycosyl"/>
</dbReference>
<evidence type="ECO:0000256" key="3">
    <source>
        <dbReference type="ARBA" id="ARBA00022692"/>
    </source>
</evidence>
<evidence type="ECO:0000256" key="6">
    <source>
        <dbReference type="SAM" id="MobiDB-lite"/>
    </source>
</evidence>
<evidence type="ECO:0000256" key="5">
    <source>
        <dbReference type="ARBA" id="ARBA00023136"/>
    </source>
</evidence>
<dbReference type="PANTHER" id="PTHR38459:SF1">
    <property type="entry name" value="PROPHAGE BACTOPRENOL-LINKED GLUCOSE TRANSLOCASE HOMOLOG"/>
    <property type="match status" value="1"/>
</dbReference>
<feature type="compositionally biased region" description="Polar residues" evidence="6">
    <location>
        <begin position="9"/>
        <end position="21"/>
    </location>
</feature>
<feature type="transmembrane region" description="Helical" evidence="7">
    <location>
        <begin position="128"/>
        <end position="147"/>
    </location>
</feature>
<dbReference type="GO" id="GO:0005886">
    <property type="term" value="C:plasma membrane"/>
    <property type="evidence" value="ECO:0007669"/>
    <property type="project" value="TreeGrafter"/>
</dbReference>
<dbReference type="PANTHER" id="PTHR38459">
    <property type="entry name" value="PROPHAGE BACTOPRENOL-LINKED GLUCOSE TRANSLOCASE HOMOLOG"/>
    <property type="match status" value="1"/>
</dbReference>
<feature type="region of interest" description="Disordered" evidence="6">
    <location>
        <begin position="1"/>
        <end position="22"/>
    </location>
</feature>
<dbReference type="GO" id="GO:0000271">
    <property type="term" value="P:polysaccharide biosynthetic process"/>
    <property type="evidence" value="ECO:0007669"/>
    <property type="project" value="InterPro"/>
</dbReference>
<dbReference type="InterPro" id="IPR007267">
    <property type="entry name" value="GtrA_DPMS_TM"/>
</dbReference>
<evidence type="ECO:0000256" key="2">
    <source>
        <dbReference type="ARBA" id="ARBA00009399"/>
    </source>
</evidence>
<keyword evidence="5 7" id="KW-0472">Membrane</keyword>
<name>A0AB33K1X9_9ACTN</name>
<evidence type="ECO:0000256" key="4">
    <source>
        <dbReference type="ARBA" id="ARBA00022989"/>
    </source>
</evidence>
<feature type="transmembrane region" description="Helical" evidence="7">
    <location>
        <begin position="104"/>
        <end position="122"/>
    </location>
</feature>
<reference evidence="9" key="1">
    <citation type="submission" date="2024-07" db="EMBL/GenBank/DDBJ databases">
        <title>Complete genome sequences of cellulolytic bacteria, Kitasatospora sp. CMC57 and Streptomyces sp. CMC78, isolated from Japanese agricultural soil.</title>
        <authorList>
            <person name="Hashimoto T."/>
            <person name="Ito M."/>
            <person name="Iwamoto M."/>
            <person name="Fukahori D."/>
            <person name="Shoda T."/>
            <person name="Sakoda M."/>
            <person name="Morohoshi T."/>
            <person name="Mitsuboshi M."/>
            <person name="Nishizawa T."/>
        </authorList>
    </citation>
    <scope>NUCLEOTIDE SEQUENCE</scope>
    <source>
        <strain evidence="9">CMC57</strain>
    </source>
</reference>
<accession>A0AB33K1X9</accession>
<comment type="similarity">
    <text evidence="2">Belongs to the GtrA family.</text>
</comment>
<comment type="subcellular location">
    <subcellularLocation>
        <location evidence="1">Membrane</location>
        <topology evidence="1">Multi-pass membrane protein</topology>
    </subcellularLocation>
</comment>
<dbReference type="AlphaFoldDB" id="A0AB33K1X9"/>
<feature type="transmembrane region" description="Helical" evidence="7">
    <location>
        <begin position="64"/>
        <end position="84"/>
    </location>
</feature>
<organism evidence="9">
    <name type="scientific">Kitasatospora sp. CMC57</name>
    <dbReference type="NCBI Taxonomy" id="3231513"/>
    <lineage>
        <taxon>Bacteria</taxon>
        <taxon>Bacillati</taxon>
        <taxon>Actinomycetota</taxon>
        <taxon>Actinomycetes</taxon>
        <taxon>Kitasatosporales</taxon>
        <taxon>Streptomycetaceae</taxon>
        <taxon>Kitasatospora</taxon>
    </lineage>
</organism>
<gene>
    <name evidence="9" type="ORF">KCMC57_38670</name>
</gene>
<keyword evidence="4 7" id="KW-1133">Transmembrane helix</keyword>
<keyword evidence="3 7" id="KW-0812">Transmembrane</keyword>
<sequence length="153" mass="16394">MGSVALTIPSVTSLDSPAETSDTSRKGRIRTLLGHSAVRFLIAGVISASVDMGMLFLLHGVLNVPLALATFAGVLTSFAVNFLLNRLWSFGSSAPVAGQSVRYLLMAGCNWVGTVLMVSLLVKLGLFYLLARALTLAVLSVVNYVGYRRWVFK</sequence>
<proteinExistence type="inferred from homology"/>
<feature type="transmembrane region" description="Helical" evidence="7">
    <location>
        <begin position="37"/>
        <end position="58"/>
    </location>
</feature>
<evidence type="ECO:0000256" key="7">
    <source>
        <dbReference type="SAM" id="Phobius"/>
    </source>
</evidence>
<dbReference type="Pfam" id="PF04138">
    <property type="entry name" value="GtrA_DPMS_TM"/>
    <property type="match status" value="1"/>
</dbReference>